<gene>
    <name evidence="2" type="ORF">EBX74_03535</name>
</gene>
<proteinExistence type="predicted"/>
<accession>A0A966HTM6</accession>
<dbReference type="InterPro" id="IPR011008">
    <property type="entry name" value="Dimeric_a/b-barrel"/>
</dbReference>
<dbReference type="AlphaFoldDB" id="A0A966HTM6"/>
<dbReference type="EMBL" id="RGOB01000108">
    <property type="protein sequence ID" value="NCU53354.1"/>
    <property type="molecule type" value="Genomic_DNA"/>
</dbReference>
<comment type="caution">
    <text evidence="2">The sequence shown here is derived from an EMBL/GenBank/DDBJ whole genome shotgun (WGS) entry which is preliminary data.</text>
</comment>
<reference evidence="2" key="1">
    <citation type="submission" date="2018-10" db="EMBL/GenBank/DDBJ databases">
        <title>Iterative Subtractive Binning of Freshwater Chronoseries Metagenomes Recovers Nearly Complete Genomes from over Four Hundred Novel Species.</title>
        <authorList>
            <person name="Rodriguez-R L.M."/>
            <person name="Tsementzi D."/>
            <person name="Luo C."/>
            <person name="Konstantinidis K.T."/>
        </authorList>
    </citation>
    <scope>NUCLEOTIDE SEQUENCE</scope>
    <source>
        <strain evidence="2">WB8_2A_004</strain>
    </source>
</reference>
<evidence type="ECO:0000259" key="1">
    <source>
        <dbReference type="Pfam" id="PF07045"/>
    </source>
</evidence>
<organism evidence="2 3">
    <name type="scientific">Candidatus Fonsibacter lacus</name>
    <dbReference type="NCBI Taxonomy" id="2576439"/>
    <lineage>
        <taxon>Bacteria</taxon>
        <taxon>Pseudomonadati</taxon>
        <taxon>Pseudomonadota</taxon>
        <taxon>Alphaproteobacteria</taxon>
        <taxon>Candidatus Pelagibacterales</taxon>
        <taxon>Candidatus Pelagibacterales incertae sedis</taxon>
        <taxon>Candidatus Fonsibacter</taxon>
    </lineage>
</organism>
<dbReference type="Pfam" id="PF07045">
    <property type="entry name" value="DUF1330"/>
    <property type="match status" value="1"/>
</dbReference>
<sequence>DNQESLNKYSEKAKKVIESFGGKAIVRGGRYTTFEGEDFIRTVIWEFENIDIATKCHNSKDYQEAWSIAKKTTVRDLLVVEGV</sequence>
<evidence type="ECO:0000313" key="3">
    <source>
        <dbReference type="Proteomes" id="UP000747791"/>
    </source>
</evidence>
<evidence type="ECO:0000313" key="2">
    <source>
        <dbReference type="EMBL" id="NCU53354.1"/>
    </source>
</evidence>
<dbReference type="Gene3D" id="3.30.70.100">
    <property type="match status" value="1"/>
</dbReference>
<feature type="non-terminal residue" evidence="2">
    <location>
        <position position="1"/>
    </location>
</feature>
<feature type="domain" description="DUF1330" evidence="1">
    <location>
        <begin position="2"/>
        <end position="83"/>
    </location>
</feature>
<dbReference type="PANTHER" id="PTHR41521">
    <property type="match status" value="1"/>
</dbReference>
<name>A0A966HTM6_9PROT</name>
<dbReference type="Proteomes" id="UP000747791">
    <property type="component" value="Unassembled WGS sequence"/>
</dbReference>
<dbReference type="InterPro" id="IPR010753">
    <property type="entry name" value="DUF1330"/>
</dbReference>
<dbReference type="PANTHER" id="PTHR41521:SF4">
    <property type="entry name" value="BLR0684 PROTEIN"/>
    <property type="match status" value="1"/>
</dbReference>
<protein>
    <submittedName>
        <fullName evidence="2">DUF1330 domain-containing protein</fullName>
    </submittedName>
</protein>
<dbReference type="SUPFAM" id="SSF54909">
    <property type="entry name" value="Dimeric alpha+beta barrel"/>
    <property type="match status" value="1"/>
</dbReference>